<evidence type="ECO:0000313" key="9">
    <source>
        <dbReference type="Proteomes" id="UP000253606"/>
    </source>
</evidence>
<dbReference type="PROSITE" id="PS01075">
    <property type="entry name" value="ACETATE_KINASE_1"/>
    <property type="match status" value="1"/>
</dbReference>
<proteinExistence type="inferred from homology"/>
<gene>
    <name evidence="6" type="primary">ackA</name>
    <name evidence="8" type="ORF">ACPOL_1372</name>
</gene>
<dbReference type="GO" id="GO:0006085">
    <property type="term" value="P:acetyl-CoA biosynthetic process"/>
    <property type="evidence" value="ECO:0007669"/>
    <property type="project" value="UniProtKB-UniRule"/>
</dbReference>
<comment type="subcellular location">
    <subcellularLocation>
        <location evidence="6">Cytoplasm</location>
    </subcellularLocation>
</comment>
<dbReference type="HAMAP" id="MF_00020">
    <property type="entry name" value="Acetate_kinase"/>
    <property type="match status" value="1"/>
</dbReference>
<feature type="binding site" evidence="6">
    <location>
        <begin position="288"/>
        <end position="290"/>
    </location>
    <ligand>
        <name>ATP</name>
        <dbReference type="ChEBI" id="CHEBI:30616"/>
    </ligand>
</feature>
<keyword evidence="6" id="KW-0460">Magnesium</keyword>
<evidence type="ECO:0000313" key="8">
    <source>
        <dbReference type="EMBL" id="AXC10720.1"/>
    </source>
</evidence>
<feature type="binding site" evidence="6">
    <location>
        <position position="393"/>
    </location>
    <ligand>
        <name>Mg(2+)</name>
        <dbReference type="ChEBI" id="CHEBI:18420"/>
    </ligand>
</feature>
<dbReference type="PANTHER" id="PTHR21060">
    <property type="entry name" value="ACETATE KINASE"/>
    <property type="match status" value="1"/>
</dbReference>
<dbReference type="EMBL" id="CP030840">
    <property type="protein sequence ID" value="AXC10720.1"/>
    <property type="molecule type" value="Genomic_DNA"/>
</dbReference>
<evidence type="ECO:0000256" key="6">
    <source>
        <dbReference type="HAMAP-Rule" id="MF_00020"/>
    </source>
</evidence>
<feature type="binding site" evidence="6">
    <location>
        <position position="10"/>
    </location>
    <ligand>
        <name>Mg(2+)</name>
        <dbReference type="ChEBI" id="CHEBI:18420"/>
    </ligand>
</feature>
<dbReference type="GO" id="GO:0008776">
    <property type="term" value="F:acetate kinase activity"/>
    <property type="evidence" value="ECO:0007669"/>
    <property type="project" value="UniProtKB-UniRule"/>
</dbReference>
<feature type="binding site" evidence="6">
    <location>
        <position position="17"/>
    </location>
    <ligand>
        <name>ATP</name>
        <dbReference type="ChEBI" id="CHEBI:30616"/>
    </ligand>
</feature>
<dbReference type="Proteomes" id="UP000253606">
    <property type="component" value="Chromosome"/>
</dbReference>
<comment type="pathway">
    <text evidence="6">Metabolic intermediate biosynthesis; acetyl-CoA biosynthesis; acetyl-CoA from acetate: step 1/2.</text>
</comment>
<dbReference type="AlphaFoldDB" id="A0A2Z5FVE8"/>
<comment type="function">
    <text evidence="6">Catalyzes the formation of acetyl phosphate from acetate and ATP. Can also catalyze the reverse reaction.</text>
</comment>
<organism evidence="8 9">
    <name type="scientific">Acidisarcina polymorpha</name>
    <dbReference type="NCBI Taxonomy" id="2211140"/>
    <lineage>
        <taxon>Bacteria</taxon>
        <taxon>Pseudomonadati</taxon>
        <taxon>Acidobacteriota</taxon>
        <taxon>Terriglobia</taxon>
        <taxon>Terriglobales</taxon>
        <taxon>Acidobacteriaceae</taxon>
        <taxon>Acidisarcina</taxon>
    </lineage>
</organism>
<dbReference type="GO" id="GO:0005524">
    <property type="term" value="F:ATP binding"/>
    <property type="evidence" value="ECO:0007669"/>
    <property type="project" value="UniProtKB-KW"/>
</dbReference>
<dbReference type="GO" id="GO:0005737">
    <property type="term" value="C:cytoplasm"/>
    <property type="evidence" value="ECO:0007669"/>
    <property type="project" value="UniProtKB-SubCell"/>
</dbReference>
<dbReference type="GO" id="GO:0006083">
    <property type="term" value="P:acetate metabolic process"/>
    <property type="evidence" value="ECO:0007669"/>
    <property type="project" value="TreeGrafter"/>
</dbReference>
<dbReference type="EC" id="2.7.2.1" evidence="6"/>
<evidence type="ECO:0000256" key="7">
    <source>
        <dbReference type="RuleBase" id="RU003835"/>
    </source>
</evidence>
<reference evidence="8 9" key="1">
    <citation type="journal article" date="2018" name="Front. Microbiol.">
        <title>Hydrolytic Capabilities as a Key to Environmental Success: Chitinolytic and Cellulolytic Acidobacteria From Acidic Sub-arctic Soils and Boreal Peatlands.</title>
        <authorList>
            <person name="Belova S.E."/>
            <person name="Ravin N.V."/>
            <person name="Pankratov T.A."/>
            <person name="Rakitin A.L."/>
            <person name="Ivanova A.A."/>
            <person name="Beletsky A.V."/>
            <person name="Mardanov A.V."/>
            <person name="Sinninghe Damste J.S."/>
            <person name="Dedysh S.N."/>
        </authorList>
    </citation>
    <scope>NUCLEOTIDE SEQUENCE [LARGE SCALE GENOMIC DNA]</scope>
    <source>
        <strain evidence="8 9">SBC82</strain>
    </source>
</reference>
<keyword evidence="2 6" id="KW-0808">Transferase</keyword>
<evidence type="ECO:0000256" key="4">
    <source>
        <dbReference type="ARBA" id="ARBA00022777"/>
    </source>
</evidence>
<dbReference type="PROSITE" id="PS01076">
    <property type="entry name" value="ACETATE_KINASE_2"/>
    <property type="match status" value="1"/>
</dbReference>
<dbReference type="InterPro" id="IPR043129">
    <property type="entry name" value="ATPase_NBD"/>
</dbReference>
<protein>
    <recommendedName>
        <fullName evidence="6">Acetate kinase</fullName>
        <ecNumber evidence="6">2.7.2.1</ecNumber>
    </recommendedName>
    <alternativeName>
        <fullName evidence="6">Acetokinase</fullName>
    </alternativeName>
</protein>
<name>A0A2Z5FVE8_9BACT</name>
<feature type="binding site" evidence="6">
    <location>
        <begin position="202"/>
        <end position="206"/>
    </location>
    <ligand>
        <name>ATP</name>
        <dbReference type="ChEBI" id="CHEBI:30616"/>
    </ligand>
</feature>
<comment type="subunit">
    <text evidence="6">Homodimer.</text>
</comment>
<comment type="cofactor">
    <cofactor evidence="6">
        <name>Mg(2+)</name>
        <dbReference type="ChEBI" id="CHEBI:18420"/>
    </cofactor>
    <cofactor evidence="6">
        <name>Mn(2+)</name>
        <dbReference type="ChEBI" id="CHEBI:29035"/>
    </cofactor>
    <text evidence="6">Mg(2+). Can also accept Mn(2+).</text>
</comment>
<comment type="catalytic activity">
    <reaction evidence="6">
        <text>acetate + ATP = acetyl phosphate + ADP</text>
        <dbReference type="Rhea" id="RHEA:11352"/>
        <dbReference type="ChEBI" id="CHEBI:22191"/>
        <dbReference type="ChEBI" id="CHEBI:30089"/>
        <dbReference type="ChEBI" id="CHEBI:30616"/>
        <dbReference type="ChEBI" id="CHEBI:456216"/>
        <dbReference type="EC" id="2.7.2.1"/>
    </reaction>
</comment>
<dbReference type="SUPFAM" id="SSF53067">
    <property type="entry name" value="Actin-like ATPase domain"/>
    <property type="match status" value="2"/>
</dbReference>
<dbReference type="InterPro" id="IPR004372">
    <property type="entry name" value="Ac/propionate_kinase"/>
</dbReference>
<evidence type="ECO:0000256" key="3">
    <source>
        <dbReference type="ARBA" id="ARBA00022741"/>
    </source>
</evidence>
<keyword evidence="5 6" id="KW-0067">ATP-binding</keyword>
<dbReference type="GO" id="GO:0000287">
    <property type="term" value="F:magnesium ion binding"/>
    <property type="evidence" value="ECO:0007669"/>
    <property type="project" value="UniProtKB-UniRule"/>
</dbReference>
<dbReference type="Gene3D" id="3.30.420.40">
    <property type="match status" value="2"/>
</dbReference>
<keyword evidence="9" id="KW-1185">Reference proteome</keyword>
<feature type="site" description="Transition state stabilizer" evidence="6">
    <location>
        <position position="179"/>
    </location>
</feature>
<dbReference type="OrthoDB" id="9802453at2"/>
<dbReference type="RefSeq" id="WP_114206295.1">
    <property type="nucleotide sequence ID" value="NZ_CP030840.1"/>
</dbReference>
<keyword evidence="4 6" id="KW-0418">Kinase</keyword>
<evidence type="ECO:0000256" key="1">
    <source>
        <dbReference type="ARBA" id="ARBA00008748"/>
    </source>
</evidence>
<dbReference type="Pfam" id="PF00871">
    <property type="entry name" value="Acetate_kinase"/>
    <property type="match status" value="1"/>
</dbReference>
<dbReference type="KEGG" id="abas:ACPOL_1372"/>
<keyword evidence="3 6" id="KW-0547">Nucleotide-binding</keyword>
<evidence type="ECO:0000256" key="5">
    <source>
        <dbReference type="ARBA" id="ARBA00022840"/>
    </source>
</evidence>
<feature type="binding site" evidence="6">
    <location>
        <position position="91"/>
    </location>
    <ligand>
        <name>substrate</name>
    </ligand>
</feature>
<evidence type="ECO:0000256" key="2">
    <source>
        <dbReference type="ARBA" id="ARBA00022679"/>
    </source>
</evidence>
<feature type="binding site" evidence="6">
    <location>
        <begin position="336"/>
        <end position="340"/>
    </location>
    <ligand>
        <name>ATP</name>
        <dbReference type="ChEBI" id="CHEBI:30616"/>
    </ligand>
</feature>
<feature type="site" description="Transition state stabilizer" evidence="6">
    <location>
        <position position="235"/>
    </location>
</feature>
<dbReference type="PRINTS" id="PR00471">
    <property type="entry name" value="ACETATEKNASE"/>
</dbReference>
<accession>A0A2Z5FVE8</accession>
<dbReference type="PANTHER" id="PTHR21060:SF15">
    <property type="entry name" value="ACETATE KINASE-RELATED"/>
    <property type="match status" value="1"/>
</dbReference>
<dbReference type="NCBIfam" id="TIGR00016">
    <property type="entry name" value="ackA"/>
    <property type="match status" value="1"/>
</dbReference>
<dbReference type="InterPro" id="IPR000890">
    <property type="entry name" value="Aliphatic_acid_kin_short-chain"/>
</dbReference>
<sequence length="407" mass="43217">MSELGILVLNSGSSSIKFSSFRATASEKTELFDGAVDGIGTANGSFHVKGTNGEKLVESAPQVPNREAAFKLIAEALQKPPFPKPDAIGHRVVAGGPHLRDHQRITPEVLAELERSVAFAPLHNPSAIYIIHRLQELFPGVPNFVCFDSAFHQTIPEVAARFAIPQTYFEQGVRRYGAHGISCESTMYQLGLDIPNRLIIAHLGNGCSATAVKDGKSVDTSMGLTPTGGIISGTRTGDIDPGVLLYILRELKAEDGAASLSRDQAADALEKLVNRKSGMLGTSEGLSDMRDLRSAVQKGNPFASMAVGQFIYVLRKFIGAYTAVLGGLDAVVFTGGIGEHDVSTREEVCAGLESLGIVLDPARNQSPQKDPRGLASISSDASAVKVLVVPAKEDLMIASHVYTLLNA</sequence>
<keyword evidence="6" id="KW-0963">Cytoplasm</keyword>
<feature type="active site" description="Proton donor/acceptor" evidence="6">
    <location>
        <position position="148"/>
    </location>
</feature>
<dbReference type="InterPro" id="IPR023865">
    <property type="entry name" value="Aliphatic_acid_kinase_CS"/>
</dbReference>
<dbReference type="UniPathway" id="UPA00340">
    <property type="reaction ID" value="UER00458"/>
</dbReference>
<comment type="similarity">
    <text evidence="1 6 7">Belongs to the acetokinase family.</text>
</comment>
<keyword evidence="6" id="KW-0479">Metal-binding</keyword>
<dbReference type="PIRSF" id="PIRSF000722">
    <property type="entry name" value="Acetate_prop_kin"/>
    <property type="match status" value="1"/>
</dbReference>